<comment type="caution">
    <text evidence="1">The sequence shown here is derived from an EMBL/GenBank/DDBJ whole genome shotgun (WGS) entry which is preliminary data.</text>
</comment>
<name>A0ACC7LQ27_9PSED</name>
<gene>
    <name evidence="1" type="ORF">ACIKP7_03440</name>
</gene>
<proteinExistence type="predicted"/>
<keyword evidence="2" id="KW-1185">Reference proteome</keyword>
<evidence type="ECO:0000313" key="1">
    <source>
        <dbReference type="EMBL" id="MFJ1337178.1"/>
    </source>
</evidence>
<protein>
    <submittedName>
        <fullName evidence="1">Uncharacterized protein</fullName>
    </submittedName>
</protein>
<dbReference type="EMBL" id="JBIUGF010000006">
    <property type="protein sequence ID" value="MFJ1337178.1"/>
    <property type="molecule type" value="Genomic_DNA"/>
</dbReference>
<dbReference type="Proteomes" id="UP001615411">
    <property type="component" value="Unassembled WGS sequence"/>
</dbReference>
<evidence type="ECO:0000313" key="2">
    <source>
        <dbReference type="Proteomes" id="UP001615411"/>
    </source>
</evidence>
<sequence length="244" mass="25292">MSLETDVANLVTKTTDLITYFNGKKAGIDAAVSAAVAAAPSISRAFFVDSQLGSDDNLGTSASPFKTLEAAIKAVPAGGRADVTLQRDYTLSAHVVLSGRKLVVRGEPGAGRKLILNEFQVDNDGTVNRRMGSFWQGGESAVELVSLTLSLPATTPGDNTAYYALSFGSGSSAPAVNQLRLYNLTFELRGAFLGTLMGPGSVLFQLALVGTSLPASLNGRIIPGIAAGTESKTLSHVITNLATL</sequence>
<reference evidence="1" key="1">
    <citation type="submission" date="2024-10" db="EMBL/GenBank/DDBJ databases">
        <title>Aeromonas and Pseudomonas from the Cagarras Archipelago, Rio de Janeiro, Brazil.</title>
        <authorList>
            <person name="Canellas A.L.B."/>
            <person name="Laport M.S."/>
        </authorList>
    </citation>
    <scope>NUCLEOTIDE SEQUENCE</scope>
    <source>
        <strain evidence="1">ACP-7</strain>
    </source>
</reference>
<organism evidence="1 2">
    <name type="scientific">Pseudomonas caricapapayae</name>
    <dbReference type="NCBI Taxonomy" id="46678"/>
    <lineage>
        <taxon>Bacteria</taxon>
        <taxon>Pseudomonadati</taxon>
        <taxon>Pseudomonadota</taxon>
        <taxon>Gammaproteobacteria</taxon>
        <taxon>Pseudomonadales</taxon>
        <taxon>Pseudomonadaceae</taxon>
        <taxon>Pseudomonas</taxon>
    </lineage>
</organism>
<accession>A0ACC7LQ27</accession>